<dbReference type="AlphaFoldDB" id="A0A0C4Y8D6"/>
<dbReference type="Proteomes" id="UP000031843">
    <property type="component" value="Chromosome secondary"/>
</dbReference>
<dbReference type="RefSeq" id="WP_043352712.1">
    <property type="nucleotide sequence ID" value="NZ_CP010537.1"/>
</dbReference>
<feature type="signal peptide" evidence="1">
    <location>
        <begin position="1"/>
        <end position="25"/>
    </location>
</feature>
<name>A0A0C4Y8D6_9BURK</name>
<proteinExistence type="predicted"/>
<keyword evidence="1" id="KW-0732">Signal</keyword>
<keyword evidence="3" id="KW-1185">Reference proteome</keyword>
<gene>
    <name evidence="2" type="ORF">RR42_s0054</name>
</gene>
<accession>A0A0C4Y8D6</accession>
<sequence>MRSVRSAVIAMTTAILVWPGLQAYAEPQPAGPSAAVPAVNTGSVMHADATGPEQVPAAVMGVGQRGAFAGLGKPVASDKLDGIRGGSELVVNDMRLSGTVADNSANRVISGANSIAEGSFASAAGLPTVIQNSGSNVLIQNATIINVQFKP</sequence>
<evidence type="ECO:0000256" key="1">
    <source>
        <dbReference type="SAM" id="SignalP"/>
    </source>
</evidence>
<reference evidence="2 3" key="1">
    <citation type="journal article" date="2015" name="Genome Announc.">
        <title>Complete Genome Sequence of Cupriavidus basilensis 4G11, Isolated from the Oak Ridge Field Research Center Site.</title>
        <authorList>
            <person name="Ray J."/>
            <person name="Waters R.J."/>
            <person name="Skerker J.M."/>
            <person name="Kuehl J.V."/>
            <person name="Price M.N."/>
            <person name="Huang J."/>
            <person name="Chakraborty R."/>
            <person name="Arkin A.P."/>
            <person name="Deutschbauer A."/>
        </authorList>
    </citation>
    <scope>NUCLEOTIDE SEQUENCE [LARGE SCALE GENOMIC DNA]</scope>
    <source>
        <strain evidence="2">4G11</strain>
    </source>
</reference>
<dbReference type="KEGG" id="cbw:RR42_s0054"/>
<evidence type="ECO:0000313" key="2">
    <source>
        <dbReference type="EMBL" id="AJG21652.1"/>
    </source>
</evidence>
<dbReference type="STRING" id="68895.RR42_s0054"/>
<dbReference type="EMBL" id="CP010537">
    <property type="protein sequence ID" value="AJG21652.1"/>
    <property type="molecule type" value="Genomic_DNA"/>
</dbReference>
<protein>
    <submittedName>
        <fullName evidence="2">Conserved hypothetical signal peptide protein</fullName>
    </submittedName>
</protein>
<evidence type="ECO:0000313" key="3">
    <source>
        <dbReference type="Proteomes" id="UP000031843"/>
    </source>
</evidence>
<feature type="chain" id="PRO_5002174022" evidence="1">
    <location>
        <begin position="26"/>
        <end position="151"/>
    </location>
</feature>
<dbReference type="OrthoDB" id="5786382at2"/>
<organism evidence="2 3">
    <name type="scientific">Cupriavidus basilensis</name>
    <dbReference type="NCBI Taxonomy" id="68895"/>
    <lineage>
        <taxon>Bacteria</taxon>
        <taxon>Pseudomonadati</taxon>
        <taxon>Pseudomonadota</taxon>
        <taxon>Betaproteobacteria</taxon>
        <taxon>Burkholderiales</taxon>
        <taxon>Burkholderiaceae</taxon>
        <taxon>Cupriavidus</taxon>
    </lineage>
</organism>